<evidence type="ECO:0000313" key="10">
    <source>
        <dbReference type="Proteomes" id="UP000095038"/>
    </source>
</evidence>
<evidence type="ECO:0000256" key="5">
    <source>
        <dbReference type="ARBA" id="ARBA00022980"/>
    </source>
</evidence>
<name>A0A1D2VDU6_9ASCO</name>
<dbReference type="InterPro" id="IPR014722">
    <property type="entry name" value="Rib_uL2_dom2"/>
</dbReference>
<dbReference type="GO" id="GO:0003723">
    <property type="term" value="F:RNA binding"/>
    <property type="evidence" value="ECO:0007669"/>
    <property type="project" value="InterPro"/>
</dbReference>
<feature type="non-terminal residue" evidence="9">
    <location>
        <position position="1"/>
    </location>
</feature>
<dbReference type="Pfam" id="PF00467">
    <property type="entry name" value="KOW"/>
    <property type="match status" value="1"/>
</dbReference>
<keyword evidence="6" id="KW-0687">Ribonucleoprotein</keyword>
<dbReference type="InterPro" id="IPR002784">
    <property type="entry name" value="Ribosomal_eL14_dom"/>
</dbReference>
<evidence type="ECO:0000256" key="3">
    <source>
        <dbReference type="ARBA" id="ARBA00006592"/>
    </source>
</evidence>
<reference evidence="10" key="1">
    <citation type="submission" date="2016-05" db="EMBL/GenBank/DDBJ databases">
        <title>Comparative genomics of biotechnologically important yeasts.</title>
        <authorList>
            <consortium name="DOE Joint Genome Institute"/>
            <person name="Riley R."/>
            <person name="Haridas S."/>
            <person name="Wolfe K.H."/>
            <person name="Lopes M.R."/>
            <person name="Hittinger C.T."/>
            <person name="Goker M."/>
            <person name="Salamov A."/>
            <person name="Wisecaver J."/>
            <person name="Long T.M."/>
            <person name="Aerts A.L."/>
            <person name="Barry K."/>
            <person name="Choi C."/>
            <person name="Clum A."/>
            <person name="Coughlan A.Y."/>
            <person name="Deshpande S."/>
            <person name="Douglass A.P."/>
            <person name="Hanson S.J."/>
            <person name="Klenk H.-P."/>
            <person name="Labutti K."/>
            <person name="Lapidus A."/>
            <person name="Lindquist E."/>
            <person name="Lipzen A."/>
            <person name="Meier-Kolthoff J.P."/>
            <person name="Ohm R.A."/>
            <person name="Otillar R.P."/>
            <person name="Pangilinan J."/>
            <person name="Peng Y."/>
            <person name="Rokas A."/>
            <person name="Rosa C.A."/>
            <person name="Scheuner C."/>
            <person name="Sibirny A.A."/>
            <person name="Slot J.C."/>
            <person name="Stielow J.B."/>
            <person name="Sun H."/>
            <person name="Kurtzman C.P."/>
            <person name="Blackwell M."/>
            <person name="Grigoriev I.V."/>
            <person name="Jeffries T.W."/>
        </authorList>
    </citation>
    <scope>NUCLEOTIDE SEQUENCE [LARGE SCALE GENOMIC DNA]</scope>
    <source>
        <strain evidence="10">DSM 1968</strain>
    </source>
</reference>
<comment type="subcellular location">
    <subcellularLocation>
        <location evidence="2">Cytoplasm</location>
    </subcellularLocation>
</comment>
<dbReference type="EMBL" id="KV454484">
    <property type="protein sequence ID" value="ODV59805.1"/>
    <property type="molecule type" value="Genomic_DNA"/>
</dbReference>
<dbReference type="PANTHER" id="PTHR11127:SF2">
    <property type="entry name" value="LARGE RIBOSOMAL SUBUNIT PROTEIN EL14"/>
    <property type="match status" value="1"/>
</dbReference>
<dbReference type="GO" id="GO:0003735">
    <property type="term" value="F:structural constituent of ribosome"/>
    <property type="evidence" value="ECO:0007669"/>
    <property type="project" value="InterPro"/>
</dbReference>
<dbReference type="FunCoup" id="A0A1D2VDU6">
    <property type="interactions" value="1133"/>
</dbReference>
<sequence>GRVVLITKGASSGKLAVIVEIIDQKRVLIDGPVSGVPRQAIALAHTTLTPLTVSKLTRGSRSPTVAKRFKADDIAKKWAATSWAKNIAKKERRVQLTDFERFQVLIYKKQRNFASKKALARA</sequence>
<protein>
    <submittedName>
        <fullName evidence="9">Ribosomal protein L14B</fullName>
    </submittedName>
</protein>
<dbReference type="OrthoDB" id="1875589at2759"/>
<dbReference type="GO" id="GO:0006412">
    <property type="term" value="P:translation"/>
    <property type="evidence" value="ECO:0007669"/>
    <property type="project" value="InterPro"/>
</dbReference>
<evidence type="ECO:0000256" key="1">
    <source>
        <dbReference type="ARBA" id="ARBA00004021"/>
    </source>
</evidence>
<comment type="function">
    <text evidence="1">Component of the ribosome, a large ribonucleoprotein complex responsible for the synthesis of proteins in the cell. The small ribosomal subunit (SSU) binds messenger RNAs (mRNAs) and translates the encoded message by selecting cognate aminoacyl-transfer RNA (tRNA) molecules. The large subunit (LSU) contains the ribosomal catalytic site termed the peptidyl transferase center (PTC), which catalyzes the formation of peptide bonds, thereby polymerizing the amino acids delivered by tRNAs into a polypeptide chain. The nascent polypeptides leave the ribosome through a tunnel in the LSU and interact with protein factors that function in enzymatic processing, targeting, and the membrane insertion of nascent chains at the exit of the ribosomal tunnel.</text>
</comment>
<dbReference type="Gene3D" id="6.10.250.2270">
    <property type="match status" value="1"/>
</dbReference>
<organism evidence="9 10">
    <name type="scientific">Ascoidea rubescens DSM 1968</name>
    <dbReference type="NCBI Taxonomy" id="1344418"/>
    <lineage>
        <taxon>Eukaryota</taxon>
        <taxon>Fungi</taxon>
        <taxon>Dikarya</taxon>
        <taxon>Ascomycota</taxon>
        <taxon>Saccharomycotina</taxon>
        <taxon>Saccharomycetes</taxon>
        <taxon>Ascoideaceae</taxon>
        <taxon>Ascoidea</taxon>
    </lineage>
</organism>
<dbReference type="GO" id="GO:0042273">
    <property type="term" value="P:ribosomal large subunit biogenesis"/>
    <property type="evidence" value="ECO:0007669"/>
    <property type="project" value="TreeGrafter"/>
</dbReference>
<dbReference type="FunFam" id="2.30.30.30:FF:000030">
    <property type="entry name" value="60S ribosomal protein L14"/>
    <property type="match status" value="1"/>
</dbReference>
<dbReference type="GO" id="GO:0030684">
    <property type="term" value="C:preribosome"/>
    <property type="evidence" value="ECO:0007669"/>
    <property type="project" value="EnsemblFungi"/>
</dbReference>
<dbReference type="SUPFAM" id="SSF50104">
    <property type="entry name" value="Translation proteins SH3-like domain"/>
    <property type="match status" value="1"/>
</dbReference>
<dbReference type="InterPro" id="IPR039660">
    <property type="entry name" value="Ribosomal_eL14"/>
</dbReference>
<evidence type="ECO:0000313" key="9">
    <source>
        <dbReference type="EMBL" id="ODV59805.1"/>
    </source>
</evidence>
<gene>
    <name evidence="9" type="ORF">ASCRUDRAFT_87047</name>
</gene>
<dbReference type="Gene3D" id="2.30.30.30">
    <property type="match status" value="1"/>
</dbReference>
<evidence type="ECO:0000256" key="2">
    <source>
        <dbReference type="ARBA" id="ARBA00004496"/>
    </source>
</evidence>
<feature type="domain" description="Large ribosomal subunit protein eL14" evidence="8">
    <location>
        <begin position="37"/>
        <end position="112"/>
    </location>
</feature>
<dbReference type="GO" id="GO:0022625">
    <property type="term" value="C:cytosolic large ribosomal subunit"/>
    <property type="evidence" value="ECO:0007669"/>
    <property type="project" value="TreeGrafter"/>
</dbReference>
<keyword evidence="10" id="KW-1185">Reference proteome</keyword>
<dbReference type="InParanoid" id="A0A1D2VDU6"/>
<evidence type="ECO:0000256" key="4">
    <source>
        <dbReference type="ARBA" id="ARBA00022490"/>
    </source>
</evidence>
<dbReference type="InterPro" id="IPR008991">
    <property type="entry name" value="Translation_prot_SH3-like_sf"/>
</dbReference>
<dbReference type="Proteomes" id="UP000095038">
    <property type="component" value="Unassembled WGS sequence"/>
</dbReference>
<feature type="domain" description="KOW" evidence="7">
    <location>
        <begin position="1"/>
        <end position="30"/>
    </location>
</feature>
<proteinExistence type="inferred from homology"/>
<evidence type="ECO:0000259" key="7">
    <source>
        <dbReference type="Pfam" id="PF00467"/>
    </source>
</evidence>
<dbReference type="AlphaFoldDB" id="A0A1D2VDU6"/>
<dbReference type="InterPro" id="IPR005824">
    <property type="entry name" value="KOW"/>
</dbReference>
<dbReference type="Pfam" id="PF01929">
    <property type="entry name" value="Ribosomal_L14e"/>
    <property type="match status" value="1"/>
</dbReference>
<dbReference type="CDD" id="cd23702">
    <property type="entry name" value="eL14"/>
    <property type="match status" value="1"/>
</dbReference>
<dbReference type="STRING" id="1344418.A0A1D2VDU6"/>
<comment type="similarity">
    <text evidence="3">Belongs to the eukaryotic ribosomal protein eL14 family.</text>
</comment>
<evidence type="ECO:0000256" key="6">
    <source>
        <dbReference type="ARBA" id="ARBA00023274"/>
    </source>
</evidence>
<dbReference type="GeneID" id="30968578"/>
<dbReference type="PANTHER" id="PTHR11127">
    <property type="entry name" value="60S RIBOSOMAL PROTEIN L14"/>
    <property type="match status" value="1"/>
</dbReference>
<accession>A0A1D2VDU6</accession>
<keyword evidence="5 9" id="KW-0689">Ribosomal protein</keyword>
<keyword evidence="4" id="KW-0963">Cytoplasm</keyword>
<dbReference type="RefSeq" id="XP_020046112.1">
    <property type="nucleotide sequence ID" value="XM_020194942.1"/>
</dbReference>
<evidence type="ECO:0000259" key="8">
    <source>
        <dbReference type="Pfam" id="PF01929"/>
    </source>
</evidence>